<dbReference type="InterPro" id="IPR007404">
    <property type="entry name" value="YdjM-like"/>
</dbReference>
<reference evidence="2 5" key="1">
    <citation type="submission" date="2023-02" db="EMBL/GenBank/DDBJ databases">
        <title>Pathogen: clinical or host-associated sample.</title>
        <authorList>
            <person name="Hergert J."/>
            <person name="Casey R."/>
            <person name="Wagner J."/>
            <person name="Young E.L."/>
            <person name="Oakeson K.F."/>
        </authorList>
    </citation>
    <scope>NUCLEOTIDE SEQUENCE</scope>
    <source>
        <strain evidence="3 5">2022CK-00829</strain>
        <strain evidence="2">2022CK-00830</strain>
    </source>
</reference>
<gene>
    <name evidence="2" type="ORF">PUW23_19275</name>
    <name evidence="3" type="ORF">PUW25_19120</name>
</gene>
<organism evidence="2 4">
    <name type="scientific">Paenibacillus urinalis</name>
    <dbReference type="NCBI Taxonomy" id="521520"/>
    <lineage>
        <taxon>Bacteria</taxon>
        <taxon>Bacillati</taxon>
        <taxon>Bacillota</taxon>
        <taxon>Bacilli</taxon>
        <taxon>Bacillales</taxon>
        <taxon>Paenibacillaceae</taxon>
        <taxon>Paenibacillus</taxon>
    </lineage>
</organism>
<dbReference type="Pfam" id="PF04307">
    <property type="entry name" value="YdjM"/>
    <property type="match status" value="1"/>
</dbReference>
<keyword evidence="1" id="KW-0472">Membrane</keyword>
<protein>
    <submittedName>
        <fullName evidence="2">Metal-dependent hydrolase</fullName>
    </submittedName>
</protein>
<evidence type="ECO:0000256" key="1">
    <source>
        <dbReference type="SAM" id="Phobius"/>
    </source>
</evidence>
<feature type="transmembrane region" description="Helical" evidence="1">
    <location>
        <begin position="105"/>
        <end position="135"/>
    </location>
</feature>
<keyword evidence="1" id="KW-1133">Transmembrane helix</keyword>
<evidence type="ECO:0000313" key="2">
    <source>
        <dbReference type="EMBL" id="WDH81640.1"/>
    </source>
</evidence>
<dbReference type="EMBL" id="CP118101">
    <property type="protein sequence ID" value="WDH81640.1"/>
    <property type="molecule type" value="Genomic_DNA"/>
</dbReference>
<sequence length="236" mass="25927">MMGRTHIIVGTGVSLSLLHMGGISLSIPAAVVALISSVLPDIDEPNSLLVTRVLPNWLLRIVQVTLIAAAAVMGIYGMENYPWNLILAALIAIVSFMPSRSLRQWVMFFIGLGLIVYGGSFHPWNLLVGSLLILITFLPHRGLTHTLYGVGVWTFLLYGSTQAYGDAVWMAGGLSYLLHLIADSLTNRGIKPLPPFKWKIKFKLMSTGTKQGAWVEIFFIGVTFILAWIAFSPLFI</sequence>
<feature type="transmembrane region" description="Helical" evidence="1">
    <location>
        <begin position="211"/>
        <end position="231"/>
    </location>
</feature>
<dbReference type="Proteomes" id="UP001220962">
    <property type="component" value="Chromosome"/>
</dbReference>
<accession>A0AAX3MVK5</accession>
<name>A0AAX3MVK5_9BACL</name>
<keyword evidence="1" id="KW-0812">Transmembrane</keyword>
<feature type="transmembrane region" description="Helical" evidence="1">
    <location>
        <begin position="83"/>
        <end position="99"/>
    </location>
</feature>
<feature type="transmembrane region" description="Helical" evidence="1">
    <location>
        <begin position="57"/>
        <end position="76"/>
    </location>
</feature>
<feature type="transmembrane region" description="Helical" evidence="1">
    <location>
        <begin position="142"/>
        <end position="161"/>
    </location>
</feature>
<dbReference type="EMBL" id="CP118108">
    <property type="protein sequence ID" value="WDI01358.1"/>
    <property type="molecule type" value="Genomic_DNA"/>
</dbReference>
<keyword evidence="5" id="KW-1185">Reference proteome</keyword>
<dbReference type="Proteomes" id="UP001221519">
    <property type="component" value="Chromosome"/>
</dbReference>
<evidence type="ECO:0000313" key="4">
    <source>
        <dbReference type="Proteomes" id="UP001220962"/>
    </source>
</evidence>
<dbReference type="GO" id="GO:0016787">
    <property type="term" value="F:hydrolase activity"/>
    <property type="evidence" value="ECO:0007669"/>
    <property type="project" value="UniProtKB-KW"/>
</dbReference>
<evidence type="ECO:0000313" key="5">
    <source>
        <dbReference type="Proteomes" id="UP001221519"/>
    </source>
</evidence>
<evidence type="ECO:0000313" key="3">
    <source>
        <dbReference type="EMBL" id="WDI01358.1"/>
    </source>
</evidence>
<dbReference type="RefSeq" id="WP_205052567.1">
    <property type="nucleotide sequence ID" value="NZ_CP118101.1"/>
</dbReference>
<dbReference type="AlphaFoldDB" id="A0AAX3MVK5"/>
<proteinExistence type="predicted"/>
<keyword evidence="2" id="KW-0378">Hydrolase</keyword>